<dbReference type="EMBL" id="QWDC01000005">
    <property type="protein sequence ID" value="RFZ90178.1"/>
    <property type="molecule type" value="Genomic_DNA"/>
</dbReference>
<dbReference type="AlphaFoldDB" id="A0A372NMV4"/>
<proteinExistence type="predicted"/>
<organism evidence="2 3">
    <name type="scientific">Mucilaginibacter conchicola</name>
    <dbReference type="NCBI Taxonomy" id="2303333"/>
    <lineage>
        <taxon>Bacteria</taxon>
        <taxon>Pseudomonadati</taxon>
        <taxon>Bacteroidota</taxon>
        <taxon>Sphingobacteriia</taxon>
        <taxon>Sphingobacteriales</taxon>
        <taxon>Sphingobacteriaceae</taxon>
        <taxon>Mucilaginibacter</taxon>
    </lineage>
</organism>
<dbReference type="Pfam" id="PF09527">
    <property type="entry name" value="ATPase_gene1"/>
    <property type="match status" value="1"/>
</dbReference>
<dbReference type="RefSeq" id="WP_117394141.1">
    <property type="nucleotide sequence ID" value="NZ_QWDC01000005.1"/>
</dbReference>
<dbReference type="Proteomes" id="UP000264217">
    <property type="component" value="Unassembled WGS sequence"/>
</dbReference>
<keyword evidence="1" id="KW-0812">Transmembrane</keyword>
<feature type="transmembrane region" description="Helical" evidence="1">
    <location>
        <begin position="20"/>
        <end position="41"/>
    </location>
</feature>
<dbReference type="OrthoDB" id="9798708at2"/>
<evidence type="ECO:0000256" key="1">
    <source>
        <dbReference type="SAM" id="Phobius"/>
    </source>
</evidence>
<dbReference type="InterPro" id="IPR032820">
    <property type="entry name" value="ATPase_put"/>
</dbReference>
<gene>
    <name evidence="2" type="ORF">D0C36_23340</name>
</gene>
<reference evidence="2 3" key="1">
    <citation type="submission" date="2018-08" db="EMBL/GenBank/DDBJ databases">
        <title>Mucilaginibacter sp. MYSH2.</title>
        <authorList>
            <person name="Seo T."/>
        </authorList>
    </citation>
    <scope>NUCLEOTIDE SEQUENCE [LARGE SCALE GENOMIC DNA]</scope>
    <source>
        <strain evidence="2 3">MYSH2</strain>
    </source>
</reference>
<comment type="caution">
    <text evidence="2">The sequence shown here is derived from an EMBL/GenBank/DDBJ whole genome shotgun (WGS) entry which is preliminary data.</text>
</comment>
<keyword evidence="3" id="KW-1185">Reference proteome</keyword>
<keyword evidence="1" id="KW-1133">Transmembrane helix</keyword>
<accession>A0A372NMV4</accession>
<evidence type="ECO:0000313" key="2">
    <source>
        <dbReference type="EMBL" id="RFZ90178.1"/>
    </source>
</evidence>
<feature type="transmembrane region" description="Helical" evidence="1">
    <location>
        <begin position="53"/>
        <end position="71"/>
    </location>
</feature>
<sequence length="76" mass="8178">MEENEPKDNSSGGSPVNAYAKYTGLAVQMIVVIGIFAFAGYKIDEAAAHETKWVTATLALVGVFVSLYLVIRAVRD</sequence>
<evidence type="ECO:0000313" key="3">
    <source>
        <dbReference type="Proteomes" id="UP000264217"/>
    </source>
</evidence>
<keyword evidence="1" id="KW-0472">Membrane</keyword>
<protein>
    <submittedName>
        <fullName evidence="2">AtpZ/AtpI family protein</fullName>
    </submittedName>
</protein>
<name>A0A372NMV4_9SPHI</name>